<reference evidence="9" key="1">
    <citation type="submission" date="2016-02" db="EMBL/GenBank/DDBJ databases">
        <title>Draft genome sequence of Microdochium bolleyi, a fungal endophyte of beachgrass.</title>
        <authorList>
            <consortium name="DOE Joint Genome Institute"/>
            <person name="David A.S."/>
            <person name="May G."/>
            <person name="Haridas S."/>
            <person name="Lim J."/>
            <person name="Wang M."/>
            <person name="Labutti K."/>
            <person name="Lipzen A."/>
            <person name="Barry K."/>
            <person name="Grigoriev I.V."/>
        </authorList>
    </citation>
    <scope>NUCLEOTIDE SEQUENCE [LARGE SCALE GENOMIC DNA]</scope>
    <source>
        <strain evidence="9">J235TASD1</strain>
    </source>
</reference>
<dbReference type="STRING" id="196109.A0A136JK77"/>
<dbReference type="SUPFAM" id="SSF103473">
    <property type="entry name" value="MFS general substrate transporter"/>
    <property type="match status" value="1"/>
</dbReference>
<dbReference type="FunCoup" id="A0A136JK77">
    <property type="interactions" value="265"/>
</dbReference>
<accession>A0A136JK77</accession>
<dbReference type="GO" id="GO:0005886">
    <property type="term" value="C:plasma membrane"/>
    <property type="evidence" value="ECO:0007669"/>
    <property type="project" value="TreeGrafter"/>
</dbReference>
<evidence type="ECO:0000256" key="3">
    <source>
        <dbReference type="ARBA" id="ARBA00022448"/>
    </source>
</evidence>
<organism evidence="8 9">
    <name type="scientific">Microdochium bolleyi</name>
    <dbReference type="NCBI Taxonomy" id="196109"/>
    <lineage>
        <taxon>Eukaryota</taxon>
        <taxon>Fungi</taxon>
        <taxon>Dikarya</taxon>
        <taxon>Ascomycota</taxon>
        <taxon>Pezizomycotina</taxon>
        <taxon>Sordariomycetes</taxon>
        <taxon>Xylariomycetidae</taxon>
        <taxon>Xylariales</taxon>
        <taxon>Microdochiaceae</taxon>
        <taxon>Microdochium</taxon>
    </lineage>
</organism>
<name>A0A136JK77_9PEZI</name>
<feature type="transmembrane region" description="Helical" evidence="7">
    <location>
        <begin position="370"/>
        <end position="387"/>
    </location>
</feature>
<evidence type="ECO:0000256" key="4">
    <source>
        <dbReference type="ARBA" id="ARBA00022692"/>
    </source>
</evidence>
<dbReference type="InterPro" id="IPR036259">
    <property type="entry name" value="MFS_trans_sf"/>
</dbReference>
<dbReference type="PIRSF" id="PIRSF016379">
    <property type="entry name" value="ENT"/>
    <property type="match status" value="1"/>
</dbReference>
<dbReference type="Proteomes" id="UP000070501">
    <property type="component" value="Unassembled WGS sequence"/>
</dbReference>
<evidence type="ECO:0000256" key="5">
    <source>
        <dbReference type="ARBA" id="ARBA00022989"/>
    </source>
</evidence>
<evidence type="ECO:0000313" key="9">
    <source>
        <dbReference type="Proteomes" id="UP000070501"/>
    </source>
</evidence>
<comment type="subcellular location">
    <subcellularLocation>
        <location evidence="1">Membrane</location>
        <topology evidence="1">Multi-pass membrane protein</topology>
    </subcellularLocation>
</comment>
<keyword evidence="3" id="KW-0813">Transport</keyword>
<keyword evidence="6 7" id="KW-0472">Membrane</keyword>
<feature type="transmembrane region" description="Helical" evidence="7">
    <location>
        <begin position="442"/>
        <end position="462"/>
    </location>
</feature>
<sequence length="464" mass="50472">MDRLRSLFPNGSFLSMFSKTEDEAEYEPLAAETSFIDDQPDNHDDGARPPFSWLEYGIFALLGVAMLWAWNMFLAAQPYLQARFQADPWIQDNFMSAILTVSTFTNLGAMIILSNIQYSASYPFRIKLALCINVAAFALLALSTRIFLDLAPALYLTFILLIVGSSAYAAGLIQNGAFAFAASFGRSDYMQAIMAGQGVAGVLPPLVQVISVLLAPPPDTSAHSAEVDNDKGTAAFLYFVTAVVISLIALVAFVPLVRRHDQLVENRLAEQMAASMNSIEEAERAARKVVSMTTLFKKLHWLAGAVFMCFVVAMFFPVLTSKVQSVIPSEEAPTLLKPYAFIPLAMFFWNLGDLGGRSGALILPLRERPGLLFIISIARILFLPLYALCNLNGQGAVINSDAFFLLLVQFPYGLTNGWLASNCMMASSDWVEEGEREAAGGFMSMCLVAGLAAGSMLSFTVAGV</sequence>
<evidence type="ECO:0000256" key="6">
    <source>
        <dbReference type="ARBA" id="ARBA00023136"/>
    </source>
</evidence>
<keyword evidence="9" id="KW-1185">Reference proteome</keyword>
<dbReference type="OrthoDB" id="46396at2759"/>
<dbReference type="GO" id="GO:0000329">
    <property type="term" value="C:fungal-type vacuole membrane"/>
    <property type="evidence" value="ECO:0007669"/>
    <property type="project" value="TreeGrafter"/>
</dbReference>
<gene>
    <name evidence="8" type="ORF">Micbo1qcDRAFT_191997</name>
</gene>
<feature type="transmembrane region" description="Helical" evidence="7">
    <location>
        <begin position="192"/>
        <end position="215"/>
    </location>
</feature>
<dbReference type="InParanoid" id="A0A136JK77"/>
<keyword evidence="5 7" id="KW-1133">Transmembrane helix</keyword>
<feature type="transmembrane region" description="Helical" evidence="7">
    <location>
        <begin position="339"/>
        <end position="363"/>
    </location>
</feature>
<dbReference type="PANTHER" id="PTHR10332:SF88">
    <property type="entry name" value="EQUILIBRATIVE NUCLEOSIDE TRANSPORTER 1, ISOFORM A"/>
    <property type="match status" value="1"/>
</dbReference>
<protein>
    <submittedName>
        <fullName evidence="8">Nucleoside transporter</fullName>
    </submittedName>
</protein>
<feature type="transmembrane region" description="Helical" evidence="7">
    <location>
        <begin position="94"/>
        <end position="116"/>
    </location>
</feature>
<feature type="transmembrane region" description="Helical" evidence="7">
    <location>
        <begin position="154"/>
        <end position="180"/>
    </location>
</feature>
<evidence type="ECO:0000256" key="2">
    <source>
        <dbReference type="ARBA" id="ARBA00007965"/>
    </source>
</evidence>
<dbReference type="Pfam" id="PF01733">
    <property type="entry name" value="Nucleoside_tran"/>
    <property type="match status" value="1"/>
</dbReference>
<keyword evidence="4 7" id="KW-0812">Transmembrane</keyword>
<evidence type="ECO:0000256" key="7">
    <source>
        <dbReference type="SAM" id="Phobius"/>
    </source>
</evidence>
<dbReference type="InterPro" id="IPR002259">
    <property type="entry name" value="Eqnu_transpt"/>
</dbReference>
<feature type="transmembrane region" description="Helical" evidence="7">
    <location>
        <begin position="128"/>
        <end position="148"/>
    </location>
</feature>
<comment type="similarity">
    <text evidence="2">Belongs to the SLC29A/ENT transporter (TC 2.A.57) family.</text>
</comment>
<dbReference type="PANTHER" id="PTHR10332">
    <property type="entry name" value="EQUILIBRATIVE NUCLEOSIDE TRANSPORTER"/>
    <property type="match status" value="1"/>
</dbReference>
<feature type="transmembrane region" description="Helical" evidence="7">
    <location>
        <begin position="402"/>
        <end position="421"/>
    </location>
</feature>
<evidence type="ECO:0000313" key="8">
    <source>
        <dbReference type="EMBL" id="KXJ97558.1"/>
    </source>
</evidence>
<feature type="transmembrane region" description="Helical" evidence="7">
    <location>
        <begin position="53"/>
        <end position="74"/>
    </location>
</feature>
<dbReference type="EMBL" id="KQ964245">
    <property type="protein sequence ID" value="KXJ97558.1"/>
    <property type="molecule type" value="Genomic_DNA"/>
</dbReference>
<dbReference type="GO" id="GO:0034257">
    <property type="term" value="F:nicotinamide riboside transmembrane transporter activity"/>
    <property type="evidence" value="ECO:0007669"/>
    <property type="project" value="TreeGrafter"/>
</dbReference>
<dbReference type="AlphaFoldDB" id="A0A136JK77"/>
<dbReference type="GO" id="GO:0015205">
    <property type="term" value="F:nucleobase transmembrane transporter activity"/>
    <property type="evidence" value="ECO:0007669"/>
    <property type="project" value="TreeGrafter"/>
</dbReference>
<evidence type="ECO:0000256" key="1">
    <source>
        <dbReference type="ARBA" id="ARBA00004141"/>
    </source>
</evidence>
<feature type="transmembrane region" description="Helical" evidence="7">
    <location>
        <begin position="235"/>
        <end position="257"/>
    </location>
</feature>
<feature type="transmembrane region" description="Helical" evidence="7">
    <location>
        <begin position="299"/>
        <end position="319"/>
    </location>
</feature>
<proteinExistence type="inferred from homology"/>